<reference evidence="10 11" key="1">
    <citation type="journal article" date="2019" name="Nat. Microbiol.">
        <title>Mediterranean grassland soil C-N compound turnover is dependent on rainfall and depth, and is mediated by genomically divergent microorganisms.</title>
        <authorList>
            <person name="Diamond S."/>
            <person name="Andeer P.F."/>
            <person name="Li Z."/>
            <person name="Crits-Christoph A."/>
            <person name="Burstein D."/>
            <person name="Anantharaman K."/>
            <person name="Lane K.R."/>
            <person name="Thomas B.C."/>
            <person name="Pan C."/>
            <person name="Northen T.R."/>
            <person name="Banfield J.F."/>
        </authorList>
    </citation>
    <scope>NUCLEOTIDE SEQUENCE [LARGE SCALE GENOMIC DNA]</scope>
    <source>
        <strain evidence="10">WS_10</strain>
    </source>
</reference>
<comment type="similarity">
    <text evidence="2 8">Belongs to the diaminopimelate epimerase family.</text>
</comment>
<evidence type="ECO:0000256" key="4">
    <source>
        <dbReference type="ARBA" id="ARBA00022605"/>
    </source>
</evidence>
<feature type="site" description="Could be important to modulate the pK values of the two catalytic cysteine residues" evidence="8">
    <location>
        <position position="201"/>
    </location>
</feature>
<proteinExistence type="inferred from homology"/>
<sequence>MREIPFLKMHGAANDFVVVDHRAPFLPEPLADLVRRLCDRRRGIGADGVLLLERDPELDFAMRYWNADGGVAEFCGNGARCLARLALELGLGRDGEVRFRVGARAMRARWAADGRAIELVFGVVGEPAEPWTIEVAGRRFEGRWVTAGVPHFVVPVERVEWVPVAEWGAALRHHPRFEPEGTNVDFVARLGPSRVAMRTYERGVEAETLACGSGAMAAAVCSAALGEPPPVSIVTAGGDELSVGLVADPGGWKVSLTGPAEVAFRGTWVEASPVEAGAR</sequence>
<feature type="binding site" evidence="8">
    <location>
        <begin position="201"/>
        <end position="202"/>
    </location>
    <ligand>
        <name>substrate</name>
    </ligand>
</feature>
<dbReference type="GO" id="GO:0009089">
    <property type="term" value="P:lysine biosynthetic process via diaminopimelate"/>
    <property type="evidence" value="ECO:0007669"/>
    <property type="project" value="UniProtKB-UniRule"/>
</dbReference>
<dbReference type="InterPro" id="IPR018510">
    <property type="entry name" value="DAP_epimerase_AS"/>
</dbReference>
<feature type="active site" evidence="9">
    <location>
        <position position="75"/>
    </location>
</feature>
<dbReference type="PROSITE" id="PS01326">
    <property type="entry name" value="DAP_EPIMERASE"/>
    <property type="match status" value="1"/>
</dbReference>
<organism evidence="10 11">
    <name type="scientific">Eiseniibacteriota bacterium</name>
    <dbReference type="NCBI Taxonomy" id="2212470"/>
    <lineage>
        <taxon>Bacteria</taxon>
        <taxon>Candidatus Eiseniibacteriota</taxon>
    </lineage>
</organism>
<comment type="caution">
    <text evidence="10">The sequence shown here is derived from an EMBL/GenBank/DDBJ whole genome shotgun (WGS) entry which is preliminary data.</text>
</comment>
<dbReference type="UniPathway" id="UPA00034">
    <property type="reaction ID" value="UER00025"/>
</dbReference>
<evidence type="ECO:0000256" key="6">
    <source>
        <dbReference type="ARBA" id="ARBA00023235"/>
    </source>
</evidence>
<feature type="binding site" evidence="8">
    <location>
        <position position="14"/>
    </location>
    <ligand>
        <name>substrate</name>
    </ligand>
</feature>
<evidence type="ECO:0000256" key="3">
    <source>
        <dbReference type="ARBA" id="ARBA00013080"/>
    </source>
</evidence>
<feature type="binding site" evidence="8">
    <location>
        <position position="66"/>
    </location>
    <ligand>
        <name>substrate</name>
    </ligand>
</feature>
<keyword evidence="4 8" id="KW-0028">Amino-acid biosynthesis</keyword>
<dbReference type="EC" id="5.1.1.7" evidence="3 8"/>
<keyword evidence="5 8" id="KW-0457">Lysine biosynthesis</keyword>
<dbReference type="Pfam" id="PF01678">
    <property type="entry name" value="DAP_epimerase"/>
    <property type="match status" value="2"/>
</dbReference>
<dbReference type="PANTHER" id="PTHR31689:SF0">
    <property type="entry name" value="DIAMINOPIMELATE EPIMERASE"/>
    <property type="match status" value="1"/>
</dbReference>
<dbReference type="AlphaFoldDB" id="A0A538U1R1"/>
<dbReference type="GO" id="GO:0008837">
    <property type="term" value="F:diaminopimelate epimerase activity"/>
    <property type="evidence" value="ECO:0007669"/>
    <property type="project" value="UniProtKB-UniRule"/>
</dbReference>
<gene>
    <name evidence="8" type="primary">dapF</name>
    <name evidence="10" type="ORF">E6K80_10300</name>
</gene>
<dbReference type="PANTHER" id="PTHR31689">
    <property type="entry name" value="DIAMINOPIMELATE EPIMERASE, CHLOROPLASTIC"/>
    <property type="match status" value="1"/>
</dbReference>
<comment type="function">
    <text evidence="8">Catalyzes the stereoinversion of LL-2,6-diaminopimelate (L,L-DAP) to meso-diaminopimelate (meso-DAP), a precursor of L-lysine and an essential component of the bacterial peptidoglycan.</text>
</comment>
<comment type="subunit">
    <text evidence="8">Homodimer.</text>
</comment>
<feature type="binding site" evidence="8">
    <location>
        <position position="183"/>
    </location>
    <ligand>
        <name>substrate</name>
    </ligand>
</feature>
<name>A0A538U1R1_UNCEI</name>
<evidence type="ECO:0000256" key="1">
    <source>
        <dbReference type="ARBA" id="ARBA00005196"/>
    </source>
</evidence>
<keyword evidence="6 8" id="KW-0413">Isomerase</keyword>
<evidence type="ECO:0000256" key="5">
    <source>
        <dbReference type="ARBA" id="ARBA00023154"/>
    </source>
</evidence>
<feature type="active site" description="Proton acceptor" evidence="8">
    <location>
        <position position="211"/>
    </location>
</feature>
<evidence type="ECO:0000256" key="2">
    <source>
        <dbReference type="ARBA" id="ARBA00010219"/>
    </source>
</evidence>
<dbReference type="EMBL" id="VBPA01000258">
    <property type="protein sequence ID" value="TMQ69865.1"/>
    <property type="molecule type" value="Genomic_DNA"/>
</dbReference>
<dbReference type="InterPro" id="IPR001653">
    <property type="entry name" value="DAP_epimerase_DapF"/>
</dbReference>
<dbReference type="SUPFAM" id="SSF54506">
    <property type="entry name" value="Diaminopimelate epimerase-like"/>
    <property type="match status" value="2"/>
</dbReference>
<evidence type="ECO:0000313" key="11">
    <source>
        <dbReference type="Proteomes" id="UP000319836"/>
    </source>
</evidence>
<protein>
    <recommendedName>
        <fullName evidence="3 8">Diaminopimelate epimerase</fullName>
        <shortName evidence="8">DAP epimerase</shortName>
        <ecNumber evidence="3 8">5.1.1.7</ecNumber>
    </recommendedName>
    <alternativeName>
        <fullName evidence="8">PLP-independent amino acid racemase</fullName>
    </alternativeName>
</protein>
<evidence type="ECO:0000256" key="9">
    <source>
        <dbReference type="PROSITE-ProRule" id="PRU10125"/>
    </source>
</evidence>
<dbReference type="NCBIfam" id="TIGR00652">
    <property type="entry name" value="DapF"/>
    <property type="match status" value="1"/>
</dbReference>
<evidence type="ECO:0000313" key="10">
    <source>
        <dbReference type="EMBL" id="TMQ69865.1"/>
    </source>
</evidence>
<feature type="binding site" evidence="8">
    <location>
        <begin position="76"/>
        <end position="77"/>
    </location>
    <ligand>
        <name>substrate</name>
    </ligand>
</feature>
<dbReference type="GO" id="GO:0005829">
    <property type="term" value="C:cytosol"/>
    <property type="evidence" value="ECO:0007669"/>
    <property type="project" value="TreeGrafter"/>
</dbReference>
<evidence type="ECO:0000256" key="8">
    <source>
        <dbReference type="HAMAP-Rule" id="MF_00197"/>
    </source>
</evidence>
<accession>A0A538U1R1</accession>
<dbReference type="HAMAP" id="MF_00197">
    <property type="entry name" value="DAP_epimerase"/>
    <property type="match status" value="1"/>
</dbReference>
<comment type="pathway">
    <text evidence="1 8">Amino-acid biosynthesis; L-lysine biosynthesis via DAP pathway; DL-2,6-diaminopimelate from LL-2,6-diaminopimelate: step 1/1.</text>
</comment>
<comment type="caution">
    <text evidence="8">Lacks conserved residue(s) required for the propagation of feature annotation.</text>
</comment>
<feature type="active site" description="Proton donor" evidence="8">
    <location>
        <position position="75"/>
    </location>
</feature>
<evidence type="ECO:0000256" key="7">
    <source>
        <dbReference type="ARBA" id="ARBA00051712"/>
    </source>
</evidence>
<feature type="binding site" evidence="8">
    <location>
        <begin position="212"/>
        <end position="213"/>
    </location>
    <ligand>
        <name>substrate</name>
    </ligand>
</feature>
<dbReference type="Gene3D" id="3.10.310.10">
    <property type="entry name" value="Diaminopimelate Epimerase, Chain A, domain 1"/>
    <property type="match status" value="2"/>
</dbReference>
<feature type="site" description="Could be important to modulate the pK values of the two catalytic cysteine residues" evidence="8">
    <location>
        <position position="151"/>
    </location>
</feature>
<dbReference type="Proteomes" id="UP000319836">
    <property type="component" value="Unassembled WGS sequence"/>
</dbReference>
<comment type="subcellular location">
    <subcellularLocation>
        <location evidence="8">Cytoplasm</location>
    </subcellularLocation>
</comment>
<keyword evidence="8" id="KW-0963">Cytoplasm</keyword>
<comment type="catalytic activity">
    <reaction evidence="7 8">
        <text>(2S,6S)-2,6-diaminopimelate = meso-2,6-diaminopimelate</text>
        <dbReference type="Rhea" id="RHEA:15393"/>
        <dbReference type="ChEBI" id="CHEBI:57609"/>
        <dbReference type="ChEBI" id="CHEBI:57791"/>
        <dbReference type="EC" id="5.1.1.7"/>
    </reaction>
</comment>